<evidence type="ECO:0000313" key="2">
    <source>
        <dbReference type="EMBL" id="CAE8647616.1"/>
    </source>
</evidence>
<protein>
    <submittedName>
        <fullName evidence="2">Uncharacterized protein</fullName>
    </submittedName>
</protein>
<accession>A0A813ICA5</accession>
<organism evidence="2 3">
    <name type="scientific">Polarella glacialis</name>
    <name type="common">Dinoflagellate</name>
    <dbReference type="NCBI Taxonomy" id="89957"/>
    <lineage>
        <taxon>Eukaryota</taxon>
        <taxon>Sar</taxon>
        <taxon>Alveolata</taxon>
        <taxon>Dinophyceae</taxon>
        <taxon>Suessiales</taxon>
        <taxon>Suessiaceae</taxon>
        <taxon>Polarella</taxon>
    </lineage>
</organism>
<proteinExistence type="predicted"/>
<gene>
    <name evidence="2" type="ORF">PGLA2088_LOCUS5833</name>
</gene>
<feature type="non-terminal residue" evidence="2">
    <location>
        <position position="210"/>
    </location>
</feature>
<feature type="region of interest" description="Disordered" evidence="1">
    <location>
        <begin position="148"/>
        <end position="210"/>
    </location>
</feature>
<dbReference type="AlphaFoldDB" id="A0A813ICA5"/>
<evidence type="ECO:0000256" key="1">
    <source>
        <dbReference type="SAM" id="MobiDB-lite"/>
    </source>
</evidence>
<dbReference type="Proteomes" id="UP000626109">
    <property type="component" value="Unassembled WGS sequence"/>
</dbReference>
<reference evidence="2" key="1">
    <citation type="submission" date="2021-02" db="EMBL/GenBank/DDBJ databases">
        <authorList>
            <person name="Dougan E. K."/>
            <person name="Rhodes N."/>
            <person name="Thang M."/>
            <person name="Chan C."/>
        </authorList>
    </citation>
    <scope>NUCLEOTIDE SEQUENCE</scope>
</reference>
<sequence length="210" mass="24343">AERRREEERQVEARKQIEDERKRVEEERVQMEADMVAHKAKMEEEKLQREEEEAAKKLQEEKRREQEEAEWQAKEKQKVDEERQHLEEERKAFEEQKKLFEQERRTSVVLQNCPSPSRAKAPIVEARKQEEVLEQMRILQEKNANLEARLTEERAVSSAAGTPTPGDRRRDASPIPLDEDEELSPPATPPAGSAARKAVAGRQSSGAWGL</sequence>
<name>A0A813ICA5_POLGL</name>
<feature type="region of interest" description="Disordered" evidence="1">
    <location>
        <begin position="103"/>
        <end position="122"/>
    </location>
</feature>
<feature type="region of interest" description="Disordered" evidence="1">
    <location>
        <begin position="1"/>
        <end position="89"/>
    </location>
</feature>
<feature type="non-terminal residue" evidence="2">
    <location>
        <position position="1"/>
    </location>
</feature>
<comment type="caution">
    <text evidence="2">The sequence shown here is derived from an EMBL/GenBank/DDBJ whole genome shotgun (WGS) entry which is preliminary data.</text>
</comment>
<dbReference type="EMBL" id="CAJNNW010005674">
    <property type="protein sequence ID" value="CAE8647616.1"/>
    <property type="molecule type" value="Genomic_DNA"/>
</dbReference>
<evidence type="ECO:0000313" key="3">
    <source>
        <dbReference type="Proteomes" id="UP000626109"/>
    </source>
</evidence>